<accession>A0AAV0HDW4</accession>
<evidence type="ECO:0000313" key="1">
    <source>
        <dbReference type="EMBL" id="CAI0382400.1"/>
    </source>
</evidence>
<evidence type="ECO:0000313" key="2">
    <source>
        <dbReference type="Proteomes" id="UP001154282"/>
    </source>
</evidence>
<sequence length="62" mass="6905">MQNRLQAVELTDLQCQLQSPIRFPQPEQERTAPACSLIRLLALHLLDLPPYGSSSSLPSQGF</sequence>
<dbReference type="AlphaFoldDB" id="A0AAV0HDW4"/>
<keyword evidence="2" id="KW-1185">Reference proteome</keyword>
<organism evidence="1 2">
    <name type="scientific">Linum tenue</name>
    <dbReference type="NCBI Taxonomy" id="586396"/>
    <lineage>
        <taxon>Eukaryota</taxon>
        <taxon>Viridiplantae</taxon>
        <taxon>Streptophyta</taxon>
        <taxon>Embryophyta</taxon>
        <taxon>Tracheophyta</taxon>
        <taxon>Spermatophyta</taxon>
        <taxon>Magnoliopsida</taxon>
        <taxon>eudicotyledons</taxon>
        <taxon>Gunneridae</taxon>
        <taxon>Pentapetalae</taxon>
        <taxon>rosids</taxon>
        <taxon>fabids</taxon>
        <taxon>Malpighiales</taxon>
        <taxon>Linaceae</taxon>
        <taxon>Linum</taxon>
    </lineage>
</organism>
<proteinExistence type="predicted"/>
<protein>
    <submittedName>
        <fullName evidence="1">Uncharacterized protein</fullName>
    </submittedName>
</protein>
<dbReference type="Proteomes" id="UP001154282">
    <property type="component" value="Unassembled WGS sequence"/>
</dbReference>
<name>A0AAV0HDW4_9ROSI</name>
<dbReference type="EMBL" id="CAMGYJ010000002">
    <property type="protein sequence ID" value="CAI0382400.1"/>
    <property type="molecule type" value="Genomic_DNA"/>
</dbReference>
<comment type="caution">
    <text evidence="1">The sequence shown here is derived from an EMBL/GenBank/DDBJ whole genome shotgun (WGS) entry which is preliminary data.</text>
</comment>
<gene>
    <name evidence="1" type="ORF">LITE_LOCUS3550</name>
</gene>
<reference evidence="1" key="1">
    <citation type="submission" date="2022-08" db="EMBL/GenBank/DDBJ databases">
        <authorList>
            <person name="Gutierrez-Valencia J."/>
        </authorList>
    </citation>
    <scope>NUCLEOTIDE SEQUENCE</scope>
</reference>